<dbReference type="Pfam" id="PF15125">
    <property type="entry name" value="TMEM238"/>
    <property type="match status" value="1"/>
</dbReference>
<evidence type="ECO:0008006" key="4">
    <source>
        <dbReference type="Google" id="ProtNLM"/>
    </source>
</evidence>
<dbReference type="Proteomes" id="UP000694397">
    <property type="component" value="Chromosome 20"/>
</dbReference>
<accession>A0A8C9SFM6</accession>
<feature type="transmembrane region" description="Helical" evidence="1">
    <location>
        <begin position="7"/>
        <end position="32"/>
    </location>
</feature>
<name>A0A8C9SFM6_SCLFO</name>
<reference evidence="2 3" key="1">
    <citation type="submission" date="2019-04" db="EMBL/GenBank/DDBJ databases">
        <authorList>
            <consortium name="Wellcome Sanger Institute Data Sharing"/>
        </authorList>
    </citation>
    <scope>NUCLEOTIDE SEQUENCE [LARGE SCALE GENOMIC DNA]</scope>
</reference>
<dbReference type="PANTHER" id="PTHR28613">
    <property type="entry name" value="SI:CH211-232M10.4-RELATED"/>
    <property type="match status" value="1"/>
</dbReference>
<keyword evidence="1" id="KW-0812">Transmembrane</keyword>
<dbReference type="OrthoDB" id="9047238at2759"/>
<dbReference type="Ensembl" id="ENSSFOT00015036794.2">
    <property type="protein sequence ID" value="ENSSFOP00015036401.2"/>
    <property type="gene ID" value="ENSSFOG00015023154.2"/>
</dbReference>
<feature type="transmembrane region" description="Helical" evidence="1">
    <location>
        <begin position="44"/>
        <end position="66"/>
    </location>
</feature>
<evidence type="ECO:0000256" key="1">
    <source>
        <dbReference type="SAM" id="Phobius"/>
    </source>
</evidence>
<protein>
    <recommendedName>
        <fullName evidence="4">Transmembrane protein 238-like</fullName>
    </recommendedName>
</protein>
<dbReference type="GeneTree" id="ENSGT00940000177272"/>
<sequence>MCSGRCFHFFFLAVIFDVAGLIIFFLGIFAHFSFSDFFVQSGPIIIFLSLVFWIFWYLGNISKYMYGQKKRTFRLFYSLGKLYLHPEN</sequence>
<keyword evidence="3" id="KW-1185">Reference proteome</keyword>
<dbReference type="PANTHER" id="PTHR28613:SF9">
    <property type="entry name" value="TRANSMEMBRANE PROTEIN 238"/>
    <property type="match status" value="1"/>
</dbReference>
<dbReference type="AlphaFoldDB" id="A0A8C9SFM6"/>
<keyword evidence="1" id="KW-0472">Membrane</keyword>
<evidence type="ECO:0000313" key="3">
    <source>
        <dbReference type="Proteomes" id="UP000694397"/>
    </source>
</evidence>
<dbReference type="InterPro" id="IPR029365">
    <property type="entry name" value="TMEM238"/>
</dbReference>
<evidence type="ECO:0000313" key="2">
    <source>
        <dbReference type="Ensembl" id="ENSSFOP00015036401.2"/>
    </source>
</evidence>
<organism evidence="2 3">
    <name type="scientific">Scleropages formosus</name>
    <name type="common">Asian bonytongue</name>
    <name type="synonym">Osteoglossum formosum</name>
    <dbReference type="NCBI Taxonomy" id="113540"/>
    <lineage>
        <taxon>Eukaryota</taxon>
        <taxon>Metazoa</taxon>
        <taxon>Chordata</taxon>
        <taxon>Craniata</taxon>
        <taxon>Vertebrata</taxon>
        <taxon>Euteleostomi</taxon>
        <taxon>Actinopterygii</taxon>
        <taxon>Neopterygii</taxon>
        <taxon>Teleostei</taxon>
        <taxon>Osteoglossocephala</taxon>
        <taxon>Osteoglossomorpha</taxon>
        <taxon>Osteoglossiformes</taxon>
        <taxon>Osteoglossidae</taxon>
        <taxon>Scleropages</taxon>
    </lineage>
</organism>
<reference evidence="2" key="2">
    <citation type="submission" date="2025-08" db="UniProtKB">
        <authorList>
            <consortium name="Ensembl"/>
        </authorList>
    </citation>
    <scope>IDENTIFICATION</scope>
</reference>
<proteinExistence type="predicted"/>
<reference evidence="2" key="3">
    <citation type="submission" date="2025-09" db="UniProtKB">
        <authorList>
            <consortium name="Ensembl"/>
        </authorList>
    </citation>
    <scope>IDENTIFICATION</scope>
</reference>
<keyword evidence="1" id="KW-1133">Transmembrane helix</keyword>